<dbReference type="GO" id="GO:0005783">
    <property type="term" value="C:endoplasmic reticulum"/>
    <property type="evidence" value="ECO:0000318"/>
    <property type="project" value="GO_Central"/>
</dbReference>
<dbReference type="RefSeq" id="XP_009031018.1">
    <property type="nucleotide sequence ID" value="XM_009032770.1"/>
</dbReference>
<reference evidence="6 8" key="2">
    <citation type="journal article" date="2013" name="Nature">
        <title>Insights into bilaterian evolution from three spiralian genomes.</title>
        <authorList>
            <person name="Simakov O."/>
            <person name="Marletaz F."/>
            <person name="Cho S.J."/>
            <person name="Edsinger-Gonzales E."/>
            <person name="Havlak P."/>
            <person name="Hellsten U."/>
            <person name="Kuo D.H."/>
            <person name="Larsson T."/>
            <person name="Lv J."/>
            <person name="Arendt D."/>
            <person name="Savage R."/>
            <person name="Osoegawa K."/>
            <person name="de Jong P."/>
            <person name="Grimwood J."/>
            <person name="Chapman J.A."/>
            <person name="Shapiro H."/>
            <person name="Aerts A."/>
            <person name="Otillar R.P."/>
            <person name="Terry A.Y."/>
            <person name="Boore J.L."/>
            <person name="Grigoriev I.V."/>
            <person name="Lindberg D.R."/>
            <person name="Seaver E.C."/>
            <person name="Weisblat D.A."/>
            <person name="Putnam N.H."/>
            <person name="Rokhsar D.S."/>
        </authorList>
    </citation>
    <scope>NUCLEOTIDE SEQUENCE</scope>
</reference>
<name>T1G7V1_HELRO</name>
<dbReference type="GO" id="GO:0004467">
    <property type="term" value="F:long-chain fatty acid-CoA ligase activity"/>
    <property type="evidence" value="ECO:0000318"/>
    <property type="project" value="GO_Central"/>
</dbReference>
<evidence type="ECO:0000256" key="3">
    <source>
        <dbReference type="ARBA" id="ARBA00023098"/>
    </source>
</evidence>
<dbReference type="eggNOG" id="KOG1256">
    <property type="taxonomic scope" value="Eukaryota"/>
</dbReference>
<evidence type="ECO:0000313" key="6">
    <source>
        <dbReference type="EMBL" id="ESN90840.1"/>
    </source>
</evidence>
<dbReference type="OMA" id="FNRPGPN"/>
<dbReference type="PANTHER" id="PTHR43272:SF32">
    <property type="entry name" value="AMP-DEPENDENT SYNTHETASE_LIGASE DOMAIN-CONTAINING PROTEIN"/>
    <property type="match status" value="1"/>
</dbReference>
<dbReference type="EMBL" id="AMQM01008246">
    <property type="status" value="NOT_ANNOTATED_CDS"/>
    <property type="molecule type" value="Genomic_DNA"/>
</dbReference>
<dbReference type="InterPro" id="IPR042099">
    <property type="entry name" value="ANL_N_sf"/>
</dbReference>
<keyword evidence="2" id="KW-0276">Fatty acid metabolism</keyword>
<sequence>LFTWKADQAVKIRLGDVSPTDMEPISIVTAFRRTVEKHGERDALCHKENGAWVKMTYNQYYTVVLKMAKIFIRLGLESHHGVGIIGFNSPEWFISNFAAIFAGGISCGIYTTNSAELCLYVANSANCQIIVVENDIQLQKFLSVSDQLTDVRAIIQYKGQLKEKYDNVYLWSELMKMELSEEDDEALNNRIKNIAPNKCCSLIYTSGTTGPPKGAMLSHDNLTWSARVLSISEGTSCEEVGVTYLPLSHIAAQMIDIYSSLIVGSSVYFAQPDALKGTLKDTIKEVRPTIFMGVPRVWEKMHEAMLVVGRKNGVFKRNVIKMAKKVGLWKAHGNCCTSCMYGLANKLVFTKVKEALGFNRCHFLITGAAPIMKETMEFFYSLNLPIREAYGLSECTAAHTLTPKNHLILGSVGMAYSGVQTYLDNPDSDGCGEVCMVGRHVFMGYLNEEAKTRETLDAEGRLHTGDIGKMDGRGCLFITGRIKELIITSGGENVAPVPIEERVKETLKCVSNCMLLGDRRRFLSLLITFKCEVNLDTLEPLDQLSQPAIDWCHSIGSEAKYVKDVLDNKDEKVKKAIDDGRIAQVNLQAPSNAQKIQKWTILPADFSIPGGELGPTLKLKRPDVLKKYGDLIEKFYSFPGEN</sequence>
<dbReference type="PROSITE" id="PS00455">
    <property type="entry name" value="AMP_BINDING"/>
    <property type="match status" value="1"/>
</dbReference>
<reference evidence="7" key="3">
    <citation type="submission" date="2015-06" db="UniProtKB">
        <authorList>
            <consortium name="EnsemblMetazoa"/>
        </authorList>
    </citation>
    <scope>IDENTIFICATION</scope>
</reference>
<dbReference type="GO" id="GO:0016020">
    <property type="term" value="C:membrane"/>
    <property type="evidence" value="ECO:0000318"/>
    <property type="project" value="GO_Central"/>
</dbReference>
<organism evidence="7 8">
    <name type="scientific">Helobdella robusta</name>
    <name type="common">Californian leech</name>
    <dbReference type="NCBI Taxonomy" id="6412"/>
    <lineage>
        <taxon>Eukaryota</taxon>
        <taxon>Metazoa</taxon>
        <taxon>Spiralia</taxon>
        <taxon>Lophotrochozoa</taxon>
        <taxon>Annelida</taxon>
        <taxon>Clitellata</taxon>
        <taxon>Hirudinea</taxon>
        <taxon>Rhynchobdellida</taxon>
        <taxon>Glossiphoniidae</taxon>
        <taxon>Helobdella</taxon>
    </lineage>
</organism>
<evidence type="ECO:0000256" key="2">
    <source>
        <dbReference type="ARBA" id="ARBA00022832"/>
    </source>
</evidence>
<dbReference type="InterPro" id="IPR020845">
    <property type="entry name" value="AMP-binding_CS"/>
</dbReference>
<dbReference type="AlphaFoldDB" id="T1G7V1"/>
<feature type="domain" description="AMP-dependent synthetase/ligase" evidence="5">
    <location>
        <begin position="31"/>
        <end position="446"/>
    </location>
</feature>
<dbReference type="FunCoup" id="T1G7V1">
    <property type="interactions" value="51"/>
</dbReference>
<dbReference type="Pfam" id="PF23562">
    <property type="entry name" value="AMP-binding_C_3"/>
    <property type="match status" value="1"/>
</dbReference>
<evidence type="ECO:0000313" key="7">
    <source>
        <dbReference type="EnsemblMetazoa" id="HelroP90723"/>
    </source>
</evidence>
<keyword evidence="3" id="KW-0443">Lipid metabolism</keyword>
<dbReference type="Gene3D" id="3.40.50.12780">
    <property type="entry name" value="N-terminal domain of ligase-like"/>
    <property type="match status" value="2"/>
</dbReference>
<gene>
    <name evidence="7" type="primary">20217148</name>
    <name evidence="6" type="ORF">HELRODRAFT_90723</name>
</gene>
<protein>
    <recommendedName>
        <fullName evidence="4">long-chain-fatty-acid--CoA ligase</fullName>
        <ecNumber evidence="4">6.2.1.3</ecNumber>
    </recommendedName>
</protein>
<keyword evidence="1" id="KW-0436">Ligase</keyword>
<dbReference type="InParanoid" id="T1G7V1"/>
<evidence type="ECO:0000256" key="1">
    <source>
        <dbReference type="ARBA" id="ARBA00022598"/>
    </source>
</evidence>
<dbReference type="EnsemblMetazoa" id="HelroT90723">
    <property type="protein sequence ID" value="HelroP90723"/>
    <property type="gene ID" value="HelroG90723"/>
</dbReference>
<reference evidence="8" key="1">
    <citation type="submission" date="2012-12" db="EMBL/GenBank/DDBJ databases">
        <authorList>
            <person name="Hellsten U."/>
            <person name="Grimwood J."/>
            <person name="Chapman J.A."/>
            <person name="Shapiro H."/>
            <person name="Aerts A."/>
            <person name="Otillar R.P."/>
            <person name="Terry A.Y."/>
            <person name="Boore J.L."/>
            <person name="Simakov O."/>
            <person name="Marletaz F."/>
            <person name="Cho S.-J."/>
            <person name="Edsinger-Gonzales E."/>
            <person name="Havlak P."/>
            <person name="Kuo D.-H."/>
            <person name="Larsson T."/>
            <person name="Lv J."/>
            <person name="Arendt D."/>
            <person name="Savage R."/>
            <person name="Osoegawa K."/>
            <person name="de Jong P."/>
            <person name="Lindberg D.R."/>
            <person name="Seaver E.C."/>
            <person name="Weisblat D.A."/>
            <person name="Putnam N.H."/>
            <person name="Grigoriev I.V."/>
            <person name="Rokhsar D.S."/>
        </authorList>
    </citation>
    <scope>NUCLEOTIDE SEQUENCE</scope>
</reference>
<evidence type="ECO:0000256" key="4">
    <source>
        <dbReference type="ARBA" id="ARBA00026121"/>
    </source>
</evidence>
<accession>T1G7V1</accession>
<dbReference type="CTD" id="20217148"/>
<dbReference type="GeneID" id="20217148"/>
<evidence type="ECO:0000313" key="8">
    <source>
        <dbReference type="Proteomes" id="UP000015101"/>
    </source>
</evidence>
<dbReference type="EC" id="6.2.1.3" evidence="4"/>
<evidence type="ECO:0000259" key="5">
    <source>
        <dbReference type="Pfam" id="PF00501"/>
    </source>
</evidence>
<dbReference type="SUPFAM" id="SSF56801">
    <property type="entry name" value="Acetyl-CoA synthetase-like"/>
    <property type="match status" value="1"/>
</dbReference>
<dbReference type="OrthoDB" id="3633556at2759"/>
<keyword evidence="8" id="KW-1185">Reference proteome</keyword>
<dbReference type="KEGG" id="hro:HELRODRAFT_90723"/>
<dbReference type="EMBL" id="KB097744">
    <property type="protein sequence ID" value="ESN90840.1"/>
    <property type="molecule type" value="Genomic_DNA"/>
</dbReference>
<dbReference type="STRING" id="6412.T1G7V1"/>
<dbReference type="HOGENOM" id="CLU_000022_45_5_1"/>
<dbReference type="InterPro" id="IPR000873">
    <property type="entry name" value="AMP-dep_synth/lig_dom"/>
</dbReference>
<dbReference type="Proteomes" id="UP000015101">
    <property type="component" value="Unassembled WGS sequence"/>
</dbReference>
<dbReference type="Pfam" id="PF00501">
    <property type="entry name" value="AMP-binding"/>
    <property type="match status" value="1"/>
</dbReference>
<dbReference type="PANTHER" id="PTHR43272">
    <property type="entry name" value="LONG-CHAIN-FATTY-ACID--COA LIGASE"/>
    <property type="match status" value="1"/>
</dbReference>
<proteinExistence type="predicted"/>